<reference evidence="7" key="1">
    <citation type="journal article" date="2024" name="IScience">
        <title>Strigolactones Initiate the Formation of Haustorium-like Structures in Castilleja.</title>
        <authorList>
            <person name="Buerger M."/>
            <person name="Peterson D."/>
            <person name="Chory J."/>
        </authorList>
    </citation>
    <scope>NUCLEOTIDE SEQUENCE [LARGE SCALE GENOMIC DNA]</scope>
</reference>
<proteinExistence type="predicted"/>
<protein>
    <recommendedName>
        <fullName evidence="5">GH16 domain-containing protein</fullName>
    </recommendedName>
</protein>
<dbReference type="EMBL" id="JAVIJP010000081">
    <property type="protein sequence ID" value="KAL3618376.1"/>
    <property type="molecule type" value="Genomic_DNA"/>
</dbReference>
<evidence type="ECO:0000313" key="6">
    <source>
        <dbReference type="EMBL" id="KAL3618376.1"/>
    </source>
</evidence>
<feature type="signal peptide" evidence="4">
    <location>
        <begin position="1"/>
        <end position="18"/>
    </location>
</feature>
<evidence type="ECO:0000256" key="1">
    <source>
        <dbReference type="ARBA" id="ARBA00022801"/>
    </source>
</evidence>
<dbReference type="PROSITE" id="PS51762">
    <property type="entry name" value="GH16_2"/>
    <property type="match status" value="1"/>
</dbReference>
<evidence type="ECO:0000256" key="4">
    <source>
        <dbReference type="SAM" id="SignalP"/>
    </source>
</evidence>
<dbReference type="InterPro" id="IPR008264">
    <property type="entry name" value="Beta_glucanase"/>
</dbReference>
<keyword evidence="1" id="KW-0378">Hydrolase</keyword>
<evidence type="ECO:0000256" key="2">
    <source>
        <dbReference type="ARBA" id="ARBA00023295"/>
    </source>
</evidence>
<feature type="domain" description="GH16" evidence="5">
    <location>
        <begin position="19"/>
        <end position="232"/>
    </location>
</feature>
<evidence type="ECO:0000313" key="7">
    <source>
        <dbReference type="Proteomes" id="UP001632038"/>
    </source>
</evidence>
<feature type="active site" description="Nucleophile" evidence="3">
    <location>
        <position position="119"/>
    </location>
</feature>
<dbReference type="Gene3D" id="2.60.120.200">
    <property type="match status" value="1"/>
</dbReference>
<dbReference type="PIRSF" id="PIRSF005604">
    <property type="entry name" value="XET"/>
    <property type="match status" value="1"/>
</dbReference>
<keyword evidence="2" id="KW-0326">Glycosidase</keyword>
<dbReference type="Pfam" id="PF00722">
    <property type="entry name" value="Glyco_hydro_16"/>
    <property type="match status" value="1"/>
</dbReference>
<dbReference type="AlphaFoldDB" id="A0ABD3BMP4"/>
<name>A0ABD3BMP4_9LAMI</name>
<dbReference type="GO" id="GO:0016798">
    <property type="term" value="F:hydrolase activity, acting on glycosyl bonds"/>
    <property type="evidence" value="ECO:0007669"/>
    <property type="project" value="UniProtKB-KW"/>
</dbReference>
<dbReference type="Proteomes" id="UP001632038">
    <property type="component" value="Unassembled WGS sequence"/>
</dbReference>
<dbReference type="InterPro" id="IPR000757">
    <property type="entry name" value="Beta-glucanase-like"/>
</dbReference>
<organism evidence="6 7">
    <name type="scientific">Castilleja foliolosa</name>
    <dbReference type="NCBI Taxonomy" id="1961234"/>
    <lineage>
        <taxon>Eukaryota</taxon>
        <taxon>Viridiplantae</taxon>
        <taxon>Streptophyta</taxon>
        <taxon>Embryophyta</taxon>
        <taxon>Tracheophyta</taxon>
        <taxon>Spermatophyta</taxon>
        <taxon>Magnoliopsida</taxon>
        <taxon>eudicotyledons</taxon>
        <taxon>Gunneridae</taxon>
        <taxon>Pentapetalae</taxon>
        <taxon>asterids</taxon>
        <taxon>lamiids</taxon>
        <taxon>Lamiales</taxon>
        <taxon>Orobanchaceae</taxon>
        <taxon>Pedicularideae</taxon>
        <taxon>Castillejinae</taxon>
        <taxon>Castilleja</taxon>
    </lineage>
</organism>
<keyword evidence="7" id="KW-1185">Reference proteome</keyword>
<evidence type="ECO:0000259" key="5">
    <source>
        <dbReference type="PROSITE" id="PS51762"/>
    </source>
</evidence>
<accession>A0ABD3BMP4</accession>
<dbReference type="InterPro" id="IPR016455">
    <property type="entry name" value="XTH"/>
</dbReference>
<dbReference type="PANTHER" id="PTHR31062">
    <property type="entry name" value="XYLOGLUCAN ENDOTRANSGLUCOSYLASE/HYDROLASE PROTEIN 8-RELATED"/>
    <property type="match status" value="1"/>
</dbReference>
<dbReference type="InterPro" id="IPR013320">
    <property type="entry name" value="ConA-like_dom_sf"/>
</dbReference>
<dbReference type="SUPFAM" id="SSF49899">
    <property type="entry name" value="Concanavalin A-like lectins/glucanases"/>
    <property type="match status" value="1"/>
</dbReference>
<sequence>MSVFIILVYFLSAFLVSAIEDNNISNNISDIYVSWGPKRFDEYYSYLWGSDHFSVNPEGTLVTLKFDNTSGAGFRSKLEYGYGVFSIKMKIPSNKTGGIVTNVYLTSAPDNQDPGNHFELDYEFLGTNGTVQTNVYDNDVGGRQQSFDLWFDPSKDFHTYEFLWNAYHIVFSIDGIPVREFKNNANQGVAYPNKPMHVEASIWNADDWAGVVDWSPVPFIAYYSGFTMYACTANGNDISRCGSERYFWNEPAYRQIDPKKKELMDTYRKKYMSYDYCSKPSTSKKECSLNN</sequence>
<feature type="active site" description="Proton donor" evidence="3">
    <location>
        <position position="123"/>
    </location>
</feature>
<dbReference type="PRINTS" id="PR00737">
    <property type="entry name" value="GLHYDRLASE16"/>
</dbReference>
<gene>
    <name evidence="6" type="ORF">CASFOL_038697</name>
</gene>
<keyword evidence="4" id="KW-0732">Signal</keyword>
<comment type="caution">
    <text evidence="6">The sequence shown here is derived from an EMBL/GenBank/DDBJ whole genome shotgun (WGS) entry which is preliminary data.</text>
</comment>
<evidence type="ECO:0000256" key="3">
    <source>
        <dbReference type="PIRSR" id="PIRSR005604-1"/>
    </source>
</evidence>
<dbReference type="InterPro" id="IPR044791">
    <property type="entry name" value="Beta-glucanase/XTH"/>
</dbReference>
<feature type="chain" id="PRO_5044845924" description="GH16 domain-containing protein" evidence="4">
    <location>
        <begin position="19"/>
        <end position="291"/>
    </location>
</feature>